<dbReference type="EMBL" id="JAGGKT010000009">
    <property type="protein sequence ID" value="MBP1933158.1"/>
    <property type="molecule type" value="Genomic_DNA"/>
</dbReference>
<evidence type="ECO:0000313" key="10">
    <source>
        <dbReference type="EMBL" id="MBP1933158.1"/>
    </source>
</evidence>
<dbReference type="PANTHER" id="PTHR43357">
    <property type="entry name" value="INNER MEMBRANE ABC TRANSPORTER PERMEASE PROTEIN YDCV"/>
    <property type="match status" value="1"/>
</dbReference>
<comment type="similarity">
    <text evidence="8">Belongs to the binding-protein-dependent transport system permease family.</text>
</comment>
<keyword evidence="6 8" id="KW-1133">Transmembrane helix</keyword>
<proteinExistence type="inferred from homology"/>
<keyword evidence="3" id="KW-1003">Cell membrane</keyword>
<feature type="transmembrane region" description="Helical" evidence="8">
    <location>
        <begin position="227"/>
        <end position="251"/>
    </location>
</feature>
<accession>A0ABS4GSB3</accession>
<dbReference type="Pfam" id="PF00528">
    <property type="entry name" value="BPD_transp_1"/>
    <property type="match status" value="1"/>
</dbReference>
<evidence type="ECO:0000256" key="3">
    <source>
        <dbReference type="ARBA" id="ARBA00022475"/>
    </source>
</evidence>
<evidence type="ECO:0000259" key="9">
    <source>
        <dbReference type="PROSITE" id="PS50928"/>
    </source>
</evidence>
<keyword evidence="11" id="KW-1185">Reference proteome</keyword>
<dbReference type="RefSeq" id="WP_209811175.1">
    <property type="nucleotide sequence ID" value="NZ_JAGGKT010000009.1"/>
</dbReference>
<keyword evidence="7 8" id="KW-0472">Membrane</keyword>
<evidence type="ECO:0000313" key="11">
    <source>
        <dbReference type="Proteomes" id="UP001519343"/>
    </source>
</evidence>
<evidence type="ECO:0000256" key="4">
    <source>
        <dbReference type="ARBA" id="ARBA00022519"/>
    </source>
</evidence>
<name>A0ABS4GSB3_9BACL</name>
<dbReference type="SUPFAM" id="SSF161098">
    <property type="entry name" value="MetI-like"/>
    <property type="match status" value="1"/>
</dbReference>
<organism evidence="10 11">
    <name type="scientific">Ammoniphilus resinae</name>
    <dbReference type="NCBI Taxonomy" id="861532"/>
    <lineage>
        <taxon>Bacteria</taxon>
        <taxon>Bacillati</taxon>
        <taxon>Bacillota</taxon>
        <taxon>Bacilli</taxon>
        <taxon>Bacillales</taxon>
        <taxon>Paenibacillaceae</taxon>
        <taxon>Aneurinibacillus group</taxon>
        <taxon>Ammoniphilus</taxon>
    </lineage>
</organism>
<protein>
    <submittedName>
        <fullName evidence="10">Spermidine/putrescine transport system permease protein</fullName>
    </submittedName>
</protein>
<sequence>MKLSIIKFLVVLGILFFLAPLVLTSLSAGWRWPMLWPAEISWRSWEYLFSGQSQTGIAVFNSLLIACGVTIVNLGLAIPAAYGLIRFPLKGKLIVQIILFAPLVIPPFVSLMGIHFTFIRLGLTESLPGLILAHLTPTLPYMIWALLSSYRTVGPEWEEQARMLGANGLQRMIHVVIPFLLPGILAGSSLSILVSLSQYLITFLIGGGQVITLPILLFPFISGGDPALGAAYALLFIGMAFLALFILDCLLKWSYRRVN</sequence>
<keyword evidence="5 8" id="KW-0812">Transmembrane</keyword>
<reference evidence="10 11" key="1">
    <citation type="submission" date="2021-03" db="EMBL/GenBank/DDBJ databases">
        <title>Genomic Encyclopedia of Type Strains, Phase IV (KMG-IV): sequencing the most valuable type-strain genomes for metagenomic binning, comparative biology and taxonomic classification.</title>
        <authorList>
            <person name="Goeker M."/>
        </authorList>
    </citation>
    <scope>NUCLEOTIDE SEQUENCE [LARGE SCALE GENOMIC DNA]</scope>
    <source>
        <strain evidence="10 11">DSM 24738</strain>
    </source>
</reference>
<dbReference type="InterPro" id="IPR035906">
    <property type="entry name" value="MetI-like_sf"/>
</dbReference>
<comment type="caution">
    <text evidence="10">The sequence shown here is derived from an EMBL/GenBank/DDBJ whole genome shotgun (WGS) entry which is preliminary data.</text>
</comment>
<evidence type="ECO:0000256" key="7">
    <source>
        <dbReference type="ARBA" id="ARBA00023136"/>
    </source>
</evidence>
<dbReference type="Gene3D" id="1.10.3720.10">
    <property type="entry name" value="MetI-like"/>
    <property type="match status" value="1"/>
</dbReference>
<dbReference type="InterPro" id="IPR000515">
    <property type="entry name" value="MetI-like"/>
</dbReference>
<evidence type="ECO:0000256" key="8">
    <source>
        <dbReference type="RuleBase" id="RU363032"/>
    </source>
</evidence>
<dbReference type="PANTHER" id="PTHR43357:SF4">
    <property type="entry name" value="INNER MEMBRANE ABC TRANSPORTER PERMEASE PROTEIN YDCV"/>
    <property type="match status" value="1"/>
</dbReference>
<dbReference type="PROSITE" id="PS50928">
    <property type="entry name" value="ABC_TM1"/>
    <property type="match status" value="1"/>
</dbReference>
<feature type="domain" description="ABC transmembrane type-1" evidence="9">
    <location>
        <begin position="59"/>
        <end position="247"/>
    </location>
</feature>
<dbReference type="CDD" id="cd06261">
    <property type="entry name" value="TM_PBP2"/>
    <property type="match status" value="1"/>
</dbReference>
<evidence type="ECO:0000256" key="5">
    <source>
        <dbReference type="ARBA" id="ARBA00022692"/>
    </source>
</evidence>
<feature type="transmembrane region" description="Helical" evidence="8">
    <location>
        <begin position="97"/>
        <end position="119"/>
    </location>
</feature>
<feature type="transmembrane region" description="Helical" evidence="8">
    <location>
        <begin position="57"/>
        <end position="85"/>
    </location>
</feature>
<comment type="subcellular location">
    <subcellularLocation>
        <location evidence="1">Cell inner membrane</location>
        <topology evidence="1">Multi-pass membrane protein</topology>
    </subcellularLocation>
    <subcellularLocation>
        <location evidence="8">Cell membrane</location>
        <topology evidence="8">Multi-pass membrane protein</topology>
    </subcellularLocation>
</comment>
<feature type="transmembrane region" description="Helical" evidence="8">
    <location>
        <begin position="200"/>
        <end position="221"/>
    </location>
</feature>
<feature type="transmembrane region" description="Helical" evidence="8">
    <location>
        <begin position="172"/>
        <end position="193"/>
    </location>
</feature>
<evidence type="ECO:0000256" key="2">
    <source>
        <dbReference type="ARBA" id="ARBA00022448"/>
    </source>
</evidence>
<evidence type="ECO:0000256" key="1">
    <source>
        <dbReference type="ARBA" id="ARBA00004429"/>
    </source>
</evidence>
<gene>
    <name evidence="10" type="ORF">J2Z37_003169</name>
</gene>
<evidence type="ECO:0000256" key="6">
    <source>
        <dbReference type="ARBA" id="ARBA00022989"/>
    </source>
</evidence>
<dbReference type="Proteomes" id="UP001519343">
    <property type="component" value="Unassembled WGS sequence"/>
</dbReference>
<keyword evidence="2 8" id="KW-0813">Transport</keyword>
<keyword evidence="4" id="KW-0997">Cell inner membrane</keyword>